<evidence type="ECO:0000256" key="6">
    <source>
        <dbReference type="SAM" id="Phobius"/>
    </source>
</evidence>
<evidence type="ECO:0000256" key="1">
    <source>
        <dbReference type="ARBA" id="ARBA00004141"/>
    </source>
</evidence>
<dbReference type="PANTHER" id="PTHR10671">
    <property type="entry name" value="EPITHELIAL MEMBRANE PROTEIN-RELATED"/>
    <property type="match status" value="1"/>
</dbReference>
<name>A0A210QRK4_MIZYE</name>
<feature type="transmembrane region" description="Helical" evidence="6">
    <location>
        <begin position="138"/>
        <end position="162"/>
    </location>
</feature>
<gene>
    <name evidence="7" type="ORF">KP79_PYT14647</name>
</gene>
<evidence type="ECO:0000256" key="2">
    <source>
        <dbReference type="ARBA" id="ARBA00022692"/>
    </source>
</evidence>
<dbReference type="GO" id="GO:0005886">
    <property type="term" value="C:plasma membrane"/>
    <property type="evidence" value="ECO:0007669"/>
    <property type="project" value="TreeGrafter"/>
</dbReference>
<dbReference type="EMBL" id="NEDP02002271">
    <property type="protein sequence ID" value="OWF51370.1"/>
    <property type="molecule type" value="Genomic_DNA"/>
</dbReference>
<dbReference type="InterPro" id="IPR050579">
    <property type="entry name" value="PMP-22/EMP/MP20-like"/>
</dbReference>
<proteinExistence type="predicted"/>
<keyword evidence="3 6" id="KW-1133">Transmembrane helix</keyword>
<evidence type="ECO:0000313" key="8">
    <source>
        <dbReference type="Proteomes" id="UP000242188"/>
    </source>
</evidence>
<evidence type="ECO:0000313" key="7">
    <source>
        <dbReference type="EMBL" id="OWF51370.1"/>
    </source>
</evidence>
<dbReference type="Proteomes" id="UP000242188">
    <property type="component" value="Unassembled WGS sequence"/>
</dbReference>
<dbReference type="Gene3D" id="1.20.140.150">
    <property type="match status" value="1"/>
</dbReference>
<feature type="transmembrane region" description="Helical" evidence="6">
    <location>
        <begin position="81"/>
        <end position="100"/>
    </location>
</feature>
<reference evidence="7 8" key="1">
    <citation type="journal article" date="2017" name="Nat. Ecol. Evol.">
        <title>Scallop genome provides insights into evolution of bilaterian karyotype and development.</title>
        <authorList>
            <person name="Wang S."/>
            <person name="Zhang J."/>
            <person name="Jiao W."/>
            <person name="Li J."/>
            <person name="Xun X."/>
            <person name="Sun Y."/>
            <person name="Guo X."/>
            <person name="Huan P."/>
            <person name="Dong B."/>
            <person name="Zhang L."/>
            <person name="Hu X."/>
            <person name="Sun X."/>
            <person name="Wang J."/>
            <person name="Zhao C."/>
            <person name="Wang Y."/>
            <person name="Wang D."/>
            <person name="Huang X."/>
            <person name="Wang R."/>
            <person name="Lv J."/>
            <person name="Li Y."/>
            <person name="Zhang Z."/>
            <person name="Liu B."/>
            <person name="Lu W."/>
            <person name="Hui Y."/>
            <person name="Liang J."/>
            <person name="Zhou Z."/>
            <person name="Hou R."/>
            <person name="Li X."/>
            <person name="Liu Y."/>
            <person name="Li H."/>
            <person name="Ning X."/>
            <person name="Lin Y."/>
            <person name="Zhao L."/>
            <person name="Xing Q."/>
            <person name="Dou J."/>
            <person name="Li Y."/>
            <person name="Mao J."/>
            <person name="Guo H."/>
            <person name="Dou H."/>
            <person name="Li T."/>
            <person name="Mu C."/>
            <person name="Jiang W."/>
            <person name="Fu Q."/>
            <person name="Fu X."/>
            <person name="Miao Y."/>
            <person name="Liu J."/>
            <person name="Yu Q."/>
            <person name="Li R."/>
            <person name="Liao H."/>
            <person name="Li X."/>
            <person name="Kong Y."/>
            <person name="Jiang Z."/>
            <person name="Chourrout D."/>
            <person name="Li R."/>
            <person name="Bao Z."/>
        </authorList>
    </citation>
    <scope>NUCLEOTIDE SEQUENCE [LARGE SCALE GENOMIC DNA]</scope>
    <source>
        <strain evidence="7 8">PY_sf001</strain>
    </source>
</reference>
<feature type="transmembrane region" description="Helical" evidence="6">
    <location>
        <begin position="107"/>
        <end position="132"/>
    </location>
</feature>
<sequence length="223" mass="24550">MCGTSSLWARLALLCIVLSMILFIAGFATTSWMVYAFTSGAKIRVGLWKAQACTSAGTCADRTVPDSYRTDGYRGTQAMEVIALLILLVAPIAVLVYVVVENLRTWTFAFVCMILCFLAGLFVTIGMILWLVYVTSPFYVGFSMGLTVMGGILAIIAGLLFIPELEDDSNYRSDTPPPERRSVTPPSRMPSRNLRSEPLRPIAVSPYPIAYTTTPRAMLTPYY</sequence>
<keyword evidence="2 6" id="KW-0812">Transmembrane</keyword>
<comment type="subcellular location">
    <subcellularLocation>
        <location evidence="1">Membrane</location>
        <topology evidence="1">Multi-pass membrane protein</topology>
    </subcellularLocation>
</comment>
<feature type="transmembrane region" description="Helical" evidence="6">
    <location>
        <begin position="12"/>
        <end position="35"/>
    </location>
</feature>
<comment type="caution">
    <text evidence="7">The sequence shown here is derived from an EMBL/GenBank/DDBJ whole genome shotgun (WGS) entry which is preliminary data.</text>
</comment>
<organism evidence="7 8">
    <name type="scientific">Mizuhopecten yessoensis</name>
    <name type="common">Japanese scallop</name>
    <name type="synonym">Patinopecten yessoensis</name>
    <dbReference type="NCBI Taxonomy" id="6573"/>
    <lineage>
        <taxon>Eukaryota</taxon>
        <taxon>Metazoa</taxon>
        <taxon>Spiralia</taxon>
        <taxon>Lophotrochozoa</taxon>
        <taxon>Mollusca</taxon>
        <taxon>Bivalvia</taxon>
        <taxon>Autobranchia</taxon>
        <taxon>Pteriomorphia</taxon>
        <taxon>Pectinida</taxon>
        <taxon>Pectinoidea</taxon>
        <taxon>Pectinidae</taxon>
        <taxon>Mizuhopecten</taxon>
    </lineage>
</organism>
<dbReference type="AlphaFoldDB" id="A0A210QRK4"/>
<feature type="region of interest" description="Disordered" evidence="5">
    <location>
        <begin position="170"/>
        <end position="194"/>
    </location>
</feature>
<keyword evidence="8" id="KW-1185">Reference proteome</keyword>
<dbReference type="PANTHER" id="PTHR10671:SF108">
    <property type="entry name" value="CLAUDIN FAMILY PROTEIN-RELATED"/>
    <property type="match status" value="1"/>
</dbReference>
<protein>
    <submittedName>
        <fullName evidence="7">Uncharacterized protein</fullName>
    </submittedName>
</protein>
<dbReference type="OrthoDB" id="6136516at2759"/>
<accession>A0A210QRK4</accession>
<evidence type="ECO:0000256" key="3">
    <source>
        <dbReference type="ARBA" id="ARBA00022989"/>
    </source>
</evidence>
<evidence type="ECO:0000256" key="4">
    <source>
        <dbReference type="ARBA" id="ARBA00023136"/>
    </source>
</evidence>
<keyword evidence="4 6" id="KW-0472">Membrane</keyword>
<evidence type="ECO:0000256" key="5">
    <source>
        <dbReference type="SAM" id="MobiDB-lite"/>
    </source>
</evidence>